<accession>A0ABQ3V9Y2</accession>
<name>A0ABQ3V9Y2_9CHLR</name>
<comment type="caution">
    <text evidence="2">The sequence shown here is derived from an EMBL/GenBank/DDBJ whole genome shotgun (WGS) entry which is preliminary data.</text>
</comment>
<evidence type="ECO:0000259" key="1">
    <source>
        <dbReference type="Pfam" id="PF13518"/>
    </source>
</evidence>
<protein>
    <recommendedName>
        <fullName evidence="1">Insertion element IS150 protein InsJ-like helix-turn-helix domain-containing protein</fullName>
    </recommendedName>
</protein>
<dbReference type="InterPro" id="IPR055247">
    <property type="entry name" value="InsJ-like_HTH"/>
</dbReference>
<evidence type="ECO:0000313" key="2">
    <source>
        <dbReference type="EMBL" id="GHO82478.1"/>
    </source>
</evidence>
<gene>
    <name evidence="2" type="ORF">KSZ_04840</name>
</gene>
<keyword evidence="3" id="KW-1185">Reference proteome</keyword>
<dbReference type="Proteomes" id="UP000635565">
    <property type="component" value="Unassembled WGS sequence"/>
</dbReference>
<dbReference type="SUPFAM" id="SSF46689">
    <property type="entry name" value="Homeodomain-like"/>
    <property type="match status" value="1"/>
</dbReference>
<evidence type="ECO:0000313" key="3">
    <source>
        <dbReference type="Proteomes" id="UP000635565"/>
    </source>
</evidence>
<sequence length="108" mass="12064">MEEEPLVMLVGLTPRQRESALERYALLRPCLEEGMTQSWVAREQQVSRSPVQRWMRVYREKGLSGLAPGGRADRGQVRGVPQELIALIEGLGLERIEREVGCDSCAGA</sequence>
<dbReference type="Pfam" id="PF13518">
    <property type="entry name" value="HTH_28"/>
    <property type="match status" value="1"/>
</dbReference>
<dbReference type="EMBL" id="BNJJ01000002">
    <property type="protein sequence ID" value="GHO82478.1"/>
    <property type="molecule type" value="Genomic_DNA"/>
</dbReference>
<proteinExistence type="predicted"/>
<dbReference type="InterPro" id="IPR009057">
    <property type="entry name" value="Homeodomain-like_sf"/>
</dbReference>
<organism evidence="2 3">
    <name type="scientific">Dictyobacter formicarum</name>
    <dbReference type="NCBI Taxonomy" id="2778368"/>
    <lineage>
        <taxon>Bacteria</taxon>
        <taxon>Bacillati</taxon>
        <taxon>Chloroflexota</taxon>
        <taxon>Ktedonobacteria</taxon>
        <taxon>Ktedonobacterales</taxon>
        <taxon>Dictyobacteraceae</taxon>
        <taxon>Dictyobacter</taxon>
    </lineage>
</organism>
<dbReference type="RefSeq" id="WP_201360164.1">
    <property type="nucleotide sequence ID" value="NZ_BNJJ01000002.1"/>
</dbReference>
<reference evidence="2 3" key="1">
    <citation type="journal article" date="2021" name="Int. J. Syst. Evol. Microbiol.">
        <title>Reticulibacter mediterranei gen. nov., sp. nov., within the new family Reticulibacteraceae fam. nov., and Ktedonospora formicarum gen. nov., sp. nov., Ktedonobacter robiniae sp. nov., Dictyobacter formicarum sp. nov. and Dictyobacter arantiisoli sp. nov., belonging to the class Ktedonobacteria.</title>
        <authorList>
            <person name="Yabe S."/>
            <person name="Zheng Y."/>
            <person name="Wang C.M."/>
            <person name="Sakai Y."/>
            <person name="Abe K."/>
            <person name="Yokota A."/>
            <person name="Donadio S."/>
            <person name="Cavaletti L."/>
            <person name="Monciardini P."/>
        </authorList>
    </citation>
    <scope>NUCLEOTIDE SEQUENCE [LARGE SCALE GENOMIC DNA]</scope>
    <source>
        <strain evidence="2 3">SOSP1-9</strain>
    </source>
</reference>
<feature type="domain" description="Insertion element IS150 protein InsJ-like helix-turn-helix" evidence="1">
    <location>
        <begin position="22"/>
        <end position="72"/>
    </location>
</feature>